<dbReference type="AlphaFoldDB" id="A0AAV7VEF0"/>
<sequence length="221" mass="24627">MHCLIFTQGRLCVNFRCSVVDPLRVVGFSEAPGTMRGFPTLAGRSHRSCIDSVGVALHFLPHDRRSLCKSGCVILAQLCVDPVGHGFNFRSLHRRCVDLLNAKSGCAVPVWRAGNFSPQCRLCVVSGRLCIEFRRTRSPSCRDEVFLVLRLQGTEGNLYPNPLERASSPQPESSKAEGQQQGSSPSQKADRWVLWAARQFFLAGCVFWFRFLLQEVSELVG</sequence>
<evidence type="ECO:0000256" key="1">
    <source>
        <dbReference type="SAM" id="MobiDB-lite"/>
    </source>
</evidence>
<name>A0AAV7VEF0_PLEWA</name>
<evidence type="ECO:0000313" key="3">
    <source>
        <dbReference type="Proteomes" id="UP001066276"/>
    </source>
</evidence>
<comment type="caution">
    <text evidence="2">The sequence shown here is derived from an EMBL/GenBank/DDBJ whole genome shotgun (WGS) entry which is preliminary data.</text>
</comment>
<dbReference type="EMBL" id="JANPWB010000003">
    <property type="protein sequence ID" value="KAJ1199266.1"/>
    <property type="molecule type" value="Genomic_DNA"/>
</dbReference>
<feature type="compositionally biased region" description="Polar residues" evidence="1">
    <location>
        <begin position="167"/>
        <end position="185"/>
    </location>
</feature>
<evidence type="ECO:0000313" key="2">
    <source>
        <dbReference type="EMBL" id="KAJ1199266.1"/>
    </source>
</evidence>
<dbReference type="Proteomes" id="UP001066276">
    <property type="component" value="Chromosome 2_1"/>
</dbReference>
<accession>A0AAV7VEF0</accession>
<protein>
    <submittedName>
        <fullName evidence="2">Uncharacterized protein</fullName>
    </submittedName>
</protein>
<gene>
    <name evidence="2" type="ORF">NDU88_003104</name>
</gene>
<organism evidence="2 3">
    <name type="scientific">Pleurodeles waltl</name>
    <name type="common">Iberian ribbed newt</name>
    <dbReference type="NCBI Taxonomy" id="8319"/>
    <lineage>
        <taxon>Eukaryota</taxon>
        <taxon>Metazoa</taxon>
        <taxon>Chordata</taxon>
        <taxon>Craniata</taxon>
        <taxon>Vertebrata</taxon>
        <taxon>Euteleostomi</taxon>
        <taxon>Amphibia</taxon>
        <taxon>Batrachia</taxon>
        <taxon>Caudata</taxon>
        <taxon>Salamandroidea</taxon>
        <taxon>Salamandridae</taxon>
        <taxon>Pleurodelinae</taxon>
        <taxon>Pleurodeles</taxon>
    </lineage>
</organism>
<keyword evidence="3" id="KW-1185">Reference proteome</keyword>
<reference evidence="2" key="1">
    <citation type="journal article" date="2022" name="bioRxiv">
        <title>Sequencing and chromosome-scale assembly of the giantPleurodeles waltlgenome.</title>
        <authorList>
            <person name="Brown T."/>
            <person name="Elewa A."/>
            <person name="Iarovenko S."/>
            <person name="Subramanian E."/>
            <person name="Araus A.J."/>
            <person name="Petzold A."/>
            <person name="Susuki M."/>
            <person name="Suzuki K.-i.T."/>
            <person name="Hayashi T."/>
            <person name="Toyoda A."/>
            <person name="Oliveira C."/>
            <person name="Osipova E."/>
            <person name="Leigh N.D."/>
            <person name="Simon A."/>
            <person name="Yun M.H."/>
        </authorList>
    </citation>
    <scope>NUCLEOTIDE SEQUENCE</scope>
    <source>
        <strain evidence="2">20211129_DDA</strain>
        <tissue evidence="2">Liver</tissue>
    </source>
</reference>
<feature type="region of interest" description="Disordered" evidence="1">
    <location>
        <begin position="158"/>
        <end position="185"/>
    </location>
</feature>
<proteinExistence type="predicted"/>